<dbReference type="Proteomes" id="UP000001812">
    <property type="component" value="Chromosome II"/>
</dbReference>
<dbReference type="HOGENOM" id="CLU_3341246_0_0_4"/>
<organism evidence="1">
    <name type="scientific">Burkholderia pseudomallei 1710a</name>
    <dbReference type="NCBI Taxonomy" id="320371"/>
    <lineage>
        <taxon>Bacteria</taxon>
        <taxon>Pseudomonadati</taxon>
        <taxon>Pseudomonadota</taxon>
        <taxon>Betaproteobacteria</taxon>
        <taxon>Burkholderiales</taxon>
        <taxon>Burkholderiaceae</taxon>
        <taxon>Burkholderia</taxon>
        <taxon>pseudomallei group</taxon>
    </lineage>
</organism>
<proteinExistence type="predicted"/>
<reference evidence="1" key="1">
    <citation type="submission" date="2009-05" db="EMBL/GenBank/DDBJ databases">
        <authorList>
            <person name="Harkins D.M."/>
            <person name="DeShazer D."/>
            <person name="Woods D.E."/>
            <person name="Brinkac L.M."/>
            <person name="Brown K.A."/>
            <person name="Hung G.C."/>
            <person name="Tuanyok A."/>
            <person name="Zhang B."/>
            <person name="Nierman W.C."/>
        </authorList>
    </citation>
    <scope>NUCLEOTIDE SEQUENCE [LARGE SCALE GENOMIC DNA]</scope>
    <source>
        <strain evidence="1">1710a</strain>
    </source>
</reference>
<sequence length="37" mass="3970">MGLTLFVLNHIACESLDTTMPGRARRDPARGLRASAA</sequence>
<dbReference type="AlphaFoldDB" id="A0A0E1W396"/>
<gene>
    <name evidence="1" type="ORF">BURPS1710A_A0966</name>
</gene>
<protein>
    <submittedName>
        <fullName evidence="1">Uncharacterized protein</fullName>
    </submittedName>
</protein>
<evidence type="ECO:0000313" key="1">
    <source>
        <dbReference type="EMBL" id="EET04142.1"/>
    </source>
</evidence>
<dbReference type="EMBL" id="CM000833">
    <property type="protein sequence ID" value="EET04142.1"/>
    <property type="molecule type" value="Genomic_DNA"/>
</dbReference>
<accession>A0A0E1W396</accession>
<name>A0A0E1W396_BURPE</name>